<dbReference type="InterPro" id="IPR036322">
    <property type="entry name" value="WD40_repeat_dom_sf"/>
</dbReference>
<reference evidence="9 10" key="1">
    <citation type="submission" date="2014-04" db="EMBL/GenBank/DDBJ databases">
        <authorList>
            <consortium name="DOE Joint Genome Institute"/>
            <person name="Kuo A."/>
            <person name="Zuccaro A."/>
            <person name="Kohler A."/>
            <person name="Nagy L.G."/>
            <person name="Floudas D."/>
            <person name="Copeland A."/>
            <person name="Barry K.W."/>
            <person name="Cichocki N."/>
            <person name="Veneault-Fourrey C."/>
            <person name="LaButti K."/>
            <person name="Lindquist E.A."/>
            <person name="Lipzen A."/>
            <person name="Lundell T."/>
            <person name="Morin E."/>
            <person name="Murat C."/>
            <person name="Sun H."/>
            <person name="Tunlid A."/>
            <person name="Henrissat B."/>
            <person name="Grigoriev I.V."/>
            <person name="Hibbett D.S."/>
            <person name="Martin F."/>
            <person name="Nordberg H.P."/>
            <person name="Cantor M.N."/>
            <person name="Hua S.X."/>
        </authorList>
    </citation>
    <scope>NUCLEOTIDE SEQUENCE [LARGE SCALE GENOMIC DNA]</scope>
    <source>
        <strain evidence="9 10">MAFF 305830</strain>
    </source>
</reference>
<dbReference type="InterPro" id="IPR045245">
    <property type="entry name" value="Pfs2-like"/>
</dbReference>
<protein>
    <recommendedName>
        <fullName evidence="4 6">Polyadenylation factor subunit 2</fullName>
    </recommendedName>
</protein>
<dbReference type="GO" id="GO:0005847">
    <property type="term" value="C:mRNA cleavage and polyadenylation specificity factor complex"/>
    <property type="evidence" value="ECO:0007669"/>
    <property type="project" value="TreeGrafter"/>
</dbReference>
<organism evidence="9 10">
    <name type="scientific">Serendipita vermifera MAFF 305830</name>
    <dbReference type="NCBI Taxonomy" id="933852"/>
    <lineage>
        <taxon>Eukaryota</taxon>
        <taxon>Fungi</taxon>
        <taxon>Dikarya</taxon>
        <taxon>Basidiomycota</taxon>
        <taxon>Agaricomycotina</taxon>
        <taxon>Agaricomycetes</taxon>
        <taxon>Sebacinales</taxon>
        <taxon>Serendipitaceae</taxon>
        <taxon>Serendipita</taxon>
    </lineage>
</organism>
<dbReference type="InterPro" id="IPR020472">
    <property type="entry name" value="WD40_PAC1"/>
</dbReference>
<dbReference type="PANTHER" id="PTHR22836:SF0">
    <property type="entry name" value="PRE-MRNA 3' END PROCESSING PROTEIN WDR33"/>
    <property type="match status" value="1"/>
</dbReference>
<dbReference type="OrthoDB" id="16717at2759"/>
<dbReference type="SMART" id="SM00320">
    <property type="entry name" value="WD40"/>
    <property type="match status" value="7"/>
</dbReference>
<keyword evidence="10" id="KW-1185">Reference proteome</keyword>
<dbReference type="Gene3D" id="2.130.10.10">
    <property type="entry name" value="YVTN repeat-like/Quinoprotein amine dehydrogenase"/>
    <property type="match status" value="3"/>
</dbReference>
<evidence type="ECO:0000256" key="3">
    <source>
        <dbReference type="ARBA" id="ARBA00025498"/>
    </source>
</evidence>
<gene>
    <name evidence="9" type="ORF">M408DRAFT_119447</name>
    <name evidence="8" type="ORF">M408DRAFT_252904</name>
</gene>
<comment type="function">
    <text evidence="3">Required for 3'-end cleavage and polyadenylation of pre-mRNAs. Also involved in chromosome segregation where it has a role in chromosome attachment to the mitotic spindle.</text>
</comment>
<dbReference type="Proteomes" id="UP000054097">
    <property type="component" value="Unassembled WGS sequence"/>
</dbReference>
<dbReference type="PANTHER" id="PTHR22836">
    <property type="entry name" value="WD40 REPEAT PROTEIN"/>
    <property type="match status" value="1"/>
</dbReference>
<proteinExistence type="predicted"/>
<accession>A0A0C3BAN2</accession>
<dbReference type="InterPro" id="IPR015943">
    <property type="entry name" value="WD40/YVTN_repeat-like_dom_sf"/>
</dbReference>
<dbReference type="GO" id="GO:0031124">
    <property type="term" value="P:mRNA 3'-end processing"/>
    <property type="evidence" value="ECO:0007669"/>
    <property type="project" value="UniProtKB-UniRule"/>
</dbReference>
<evidence type="ECO:0000256" key="7">
    <source>
        <dbReference type="SAM" id="MobiDB-lite"/>
    </source>
</evidence>
<evidence type="ECO:0000256" key="1">
    <source>
        <dbReference type="ARBA" id="ARBA00022574"/>
    </source>
</evidence>
<dbReference type="PRINTS" id="PR00320">
    <property type="entry name" value="GPROTEINBRPT"/>
</dbReference>
<feature type="repeat" description="WD" evidence="5">
    <location>
        <begin position="258"/>
        <end position="299"/>
    </location>
</feature>
<evidence type="ECO:0000256" key="2">
    <source>
        <dbReference type="ARBA" id="ARBA00022737"/>
    </source>
</evidence>
<name>A0A0C3BAN2_SERVB</name>
<evidence type="ECO:0000313" key="9">
    <source>
        <dbReference type="EMBL" id="KIM29149.1"/>
    </source>
</evidence>
<dbReference type="AlphaFoldDB" id="A0A0C3BAN2"/>
<keyword evidence="6" id="KW-0507">mRNA processing</keyword>
<evidence type="ECO:0000256" key="5">
    <source>
        <dbReference type="PROSITE-ProRule" id="PRU00221"/>
    </source>
</evidence>
<dbReference type="PROSITE" id="PS50294">
    <property type="entry name" value="WD_REPEATS_REGION"/>
    <property type="match status" value="5"/>
</dbReference>
<keyword evidence="2" id="KW-0677">Repeat</keyword>
<comment type="subcellular location">
    <subcellularLocation>
        <location evidence="6">Nucleus</location>
    </subcellularLocation>
</comment>
<evidence type="ECO:0000256" key="6">
    <source>
        <dbReference type="RuleBase" id="RU369034"/>
    </source>
</evidence>
<dbReference type="PROSITE" id="PS50082">
    <property type="entry name" value="WD_REPEATS_2"/>
    <property type="match status" value="6"/>
</dbReference>
<dbReference type="STRING" id="933852.A0A0C3BAN2"/>
<keyword evidence="1 5" id="KW-0853">WD repeat</keyword>
<feature type="region of interest" description="Disordered" evidence="7">
    <location>
        <begin position="438"/>
        <end position="591"/>
    </location>
</feature>
<reference evidence="9" key="3">
    <citation type="submission" date="2015-02" db="EMBL/GenBank/DDBJ databases">
        <title>Evolutionary Origins and Diversification of the Mycorrhizal Mutualists.</title>
        <authorList>
            <consortium name="DOE Joint Genome Institute"/>
            <consortium name="Mycorrhizal Genomics Consortium"/>
            <person name="Kohler A."/>
            <person name="Kuo A."/>
            <person name="Nagy L.G."/>
            <person name="Floudas D."/>
            <person name="Copeland A."/>
            <person name="Barry K.W."/>
            <person name="Cichocki N."/>
            <person name="Veneault-Fourrey C."/>
            <person name="LaButti K."/>
            <person name="Lindquist E.A."/>
            <person name="Lipzen A."/>
            <person name="Lundell T."/>
            <person name="Morin E."/>
            <person name="Murat C."/>
            <person name="Riley R."/>
            <person name="Ohm R."/>
            <person name="Sun H."/>
            <person name="Tunlid A."/>
            <person name="Henrissat B."/>
            <person name="Grigoriev I.V."/>
            <person name="Hibbett D.S."/>
            <person name="Martin F."/>
        </authorList>
    </citation>
    <scope>NUCLEOTIDE SEQUENCE</scope>
    <source>
        <strain evidence="9">MAFF 305830</strain>
    </source>
</reference>
<dbReference type="HOGENOM" id="CLU_000288_77_4_1"/>
<evidence type="ECO:0000313" key="10">
    <source>
        <dbReference type="Proteomes" id="UP000054097"/>
    </source>
</evidence>
<keyword evidence="6" id="KW-0539">Nucleus</keyword>
<feature type="repeat" description="WD" evidence="5">
    <location>
        <begin position="344"/>
        <end position="385"/>
    </location>
</feature>
<feature type="repeat" description="WD" evidence="5">
    <location>
        <begin position="133"/>
        <end position="165"/>
    </location>
</feature>
<dbReference type="Pfam" id="PF00400">
    <property type="entry name" value="WD40"/>
    <property type="match status" value="7"/>
</dbReference>
<dbReference type="EMBL" id="KN824289">
    <property type="protein sequence ID" value="KIM29149.1"/>
    <property type="molecule type" value="Genomic_DNA"/>
</dbReference>
<feature type="compositionally biased region" description="Gly residues" evidence="7">
    <location>
        <begin position="537"/>
        <end position="547"/>
    </location>
</feature>
<feature type="repeat" description="WD" evidence="5">
    <location>
        <begin position="216"/>
        <end position="257"/>
    </location>
</feature>
<dbReference type="SUPFAM" id="SSF50978">
    <property type="entry name" value="WD40 repeat-like"/>
    <property type="match status" value="1"/>
</dbReference>
<feature type="repeat" description="WD" evidence="5">
    <location>
        <begin position="300"/>
        <end position="343"/>
    </location>
</feature>
<feature type="compositionally biased region" description="Acidic residues" evidence="7">
    <location>
        <begin position="462"/>
        <end position="480"/>
    </location>
</feature>
<reference evidence="10" key="2">
    <citation type="submission" date="2015-01" db="EMBL/GenBank/DDBJ databases">
        <title>Evolutionary Origins and Diversification of the Mycorrhizal Mutualists.</title>
        <authorList>
            <consortium name="DOE Joint Genome Institute"/>
            <consortium name="Mycorrhizal Genomics Consortium"/>
            <person name="Kohler A."/>
            <person name="Kuo A."/>
            <person name="Nagy L.G."/>
            <person name="Floudas D."/>
            <person name="Copeland A."/>
            <person name="Barry K.W."/>
            <person name="Cichocki N."/>
            <person name="Veneault-Fourrey C."/>
            <person name="LaButti K."/>
            <person name="Lindquist E.A."/>
            <person name="Lipzen A."/>
            <person name="Lundell T."/>
            <person name="Morin E."/>
            <person name="Murat C."/>
            <person name="Riley R."/>
            <person name="Ohm R."/>
            <person name="Sun H."/>
            <person name="Tunlid A."/>
            <person name="Henrissat B."/>
            <person name="Grigoriev I.V."/>
            <person name="Hibbett D.S."/>
            <person name="Martin F."/>
        </authorList>
    </citation>
    <scope>NUCLEOTIDE SEQUENCE [LARGE SCALE GENOMIC DNA]</scope>
    <source>
        <strain evidence="8 10">MAFF 305830</strain>
    </source>
</reference>
<evidence type="ECO:0000256" key="4">
    <source>
        <dbReference type="ARBA" id="ARBA00026154"/>
    </source>
</evidence>
<sequence>MSTQEPLQYTSNGLPILIPNMKPLPQDVWKPTKHLTKPEPPPPPPDLAPAAEAAALLAGVDGKALLKKTKPRRTVDYFGPMGRWYALKKTAPSPGYIPHLHPAAPYIIDLLPPIAYPNNPSTSLCTKFVHTSTNKVRGPVNCVTWTPTGRRVLTGSTSGEFTLWNGLTFNFETILQAHDNAIRAFEFNHSGAFLASADQGGVVKYFQENMNCVFSYPAHPSAIRGLSFSPNDSRFVTGSDDATLKIWAFEESREERTLTGHGWDVRCVQWHPSKGLLVSGSKDNLIKFWDPRTGTCLSTLHQHKNTIQALAFSPHLDGNYLAAGSRDQSVSVFDIRAMKEFRMYKGHKREVCSLAWHPIHPILVSGGSEGDLLYWDLFSPTNTASAALPSTLPFSSVVTPSEPRATLSQAHDSNIWSLAFHPLGHLLASASNDHTTRFWSRERPGDSSSVFSGGGEKPPEAAEGDGDDDGDDAWGQDEGENALPGLGGMPGLYDQNVGPNGGWEDQKLGGMSRDTTMYDDSDALPGFGPSDMVVDSSGGGQGRGRGYGIQPSYGPPGGGGGGRAPLPQASSMLPRQADGFNDGAKKSRWGP</sequence>
<dbReference type="InterPro" id="IPR001680">
    <property type="entry name" value="WD40_rpt"/>
</dbReference>
<dbReference type="CDD" id="cd00200">
    <property type="entry name" value="WD40"/>
    <property type="match status" value="1"/>
</dbReference>
<feature type="repeat" description="WD" evidence="5">
    <location>
        <begin position="408"/>
        <end position="440"/>
    </location>
</feature>
<evidence type="ECO:0000313" key="8">
    <source>
        <dbReference type="EMBL" id="KIM23526.1"/>
    </source>
</evidence>
<dbReference type="EMBL" id="KN824335">
    <property type="protein sequence ID" value="KIM23526.1"/>
    <property type="molecule type" value="Genomic_DNA"/>
</dbReference>